<name>A0A6P8S8M2_GEOSA</name>
<dbReference type="AlphaFoldDB" id="A0A6P8S8M2"/>
<dbReference type="Proteomes" id="UP000515159">
    <property type="component" value="Chromosome 1"/>
</dbReference>
<sequence length="92" mass="10531">MESSVEELLPQLLPVGDCDLGNDFDPTVQPLEFHRRYWNIEDPELSHWLYALLACLKKPLLPEAHSLIQQLARRCSEVQAAVVRQENKSAYG</sequence>
<dbReference type="Pfam" id="PF04938">
    <property type="entry name" value="SIP1"/>
    <property type="match status" value="1"/>
</dbReference>
<dbReference type="Gene3D" id="1.20.58.1070">
    <property type="match status" value="1"/>
</dbReference>
<proteinExistence type="predicted"/>
<dbReference type="KEGG" id="gsh:117366707"/>
<accession>A0A6P8S8M2</accession>
<dbReference type="RefSeq" id="XP_033814337.1">
    <property type="nucleotide sequence ID" value="XM_033958446.1"/>
</dbReference>
<dbReference type="InParanoid" id="A0A6P8S8M2"/>
<keyword evidence="1" id="KW-1185">Reference proteome</keyword>
<evidence type="ECO:0000313" key="2">
    <source>
        <dbReference type="RefSeq" id="XP_033814337.1"/>
    </source>
</evidence>
<organism evidence="1 2">
    <name type="scientific">Geotrypetes seraphini</name>
    <name type="common">Gaboon caecilian</name>
    <name type="synonym">Caecilia seraphini</name>
    <dbReference type="NCBI Taxonomy" id="260995"/>
    <lineage>
        <taxon>Eukaryota</taxon>
        <taxon>Metazoa</taxon>
        <taxon>Chordata</taxon>
        <taxon>Craniata</taxon>
        <taxon>Vertebrata</taxon>
        <taxon>Euteleostomi</taxon>
        <taxon>Amphibia</taxon>
        <taxon>Gymnophiona</taxon>
        <taxon>Geotrypetes</taxon>
    </lineage>
</organism>
<protein>
    <submittedName>
        <fullName evidence="2">Gem-associated protein 2-like</fullName>
    </submittedName>
</protein>
<gene>
    <name evidence="2" type="primary">LOC117366707</name>
</gene>
<dbReference type="GeneID" id="117366707"/>
<dbReference type="GO" id="GO:0000387">
    <property type="term" value="P:spliceosomal snRNP assembly"/>
    <property type="evidence" value="ECO:0007669"/>
    <property type="project" value="InterPro"/>
</dbReference>
<evidence type="ECO:0000313" key="1">
    <source>
        <dbReference type="Proteomes" id="UP000515159"/>
    </source>
</evidence>
<dbReference type="InterPro" id="IPR035426">
    <property type="entry name" value="Gemin2/Brr1"/>
</dbReference>
<reference evidence="2" key="1">
    <citation type="submission" date="2025-08" db="UniProtKB">
        <authorList>
            <consortium name="RefSeq"/>
        </authorList>
    </citation>
    <scope>IDENTIFICATION</scope>
</reference>